<dbReference type="AlphaFoldDB" id="A0A7G5GYF2"/>
<dbReference type="GO" id="GO:0004803">
    <property type="term" value="F:transposase activity"/>
    <property type="evidence" value="ECO:0007669"/>
    <property type="project" value="InterPro"/>
</dbReference>
<dbReference type="PANTHER" id="PTHR33055:SF13">
    <property type="entry name" value="TRANSPOSASE"/>
    <property type="match status" value="1"/>
</dbReference>
<evidence type="ECO:0000259" key="2">
    <source>
        <dbReference type="Pfam" id="PF02371"/>
    </source>
</evidence>
<dbReference type="GO" id="GO:0003677">
    <property type="term" value="F:DNA binding"/>
    <property type="evidence" value="ECO:0007669"/>
    <property type="project" value="InterPro"/>
</dbReference>
<dbReference type="InterPro" id="IPR047650">
    <property type="entry name" value="Transpos_IS110"/>
</dbReference>
<reference evidence="3 4" key="1">
    <citation type="submission" date="2020-07" db="EMBL/GenBank/DDBJ databases">
        <title>Spirosoma foliorum sp. nov., isolated from the leaves on the Nejang mountain Korea, Republic of.</title>
        <authorList>
            <person name="Ho H."/>
            <person name="Lee Y.-J."/>
            <person name="Nurcahyanto D.-A."/>
            <person name="Kim S.-G."/>
        </authorList>
    </citation>
    <scope>NUCLEOTIDE SEQUENCE [LARGE SCALE GENOMIC DNA]</scope>
    <source>
        <strain evidence="3 4">PL0136</strain>
    </source>
</reference>
<feature type="domain" description="Transposase IS110-like N-terminal" evidence="1">
    <location>
        <begin position="20"/>
        <end position="161"/>
    </location>
</feature>
<evidence type="ECO:0000313" key="4">
    <source>
        <dbReference type="Proteomes" id="UP000515369"/>
    </source>
</evidence>
<dbReference type="InterPro" id="IPR002525">
    <property type="entry name" value="Transp_IS110-like_N"/>
</dbReference>
<dbReference type="RefSeq" id="WP_182461150.1">
    <property type="nucleotide sequence ID" value="NZ_CP059732.1"/>
</dbReference>
<evidence type="ECO:0000259" key="1">
    <source>
        <dbReference type="Pfam" id="PF01548"/>
    </source>
</evidence>
<dbReference type="Proteomes" id="UP000515369">
    <property type="component" value="Chromosome"/>
</dbReference>
<dbReference type="PANTHER" id="PTHR33055">
    <property type="entry name" value="TRANSPOSASE FOR INSERTION SEQUENCE ELEMENT IS1111A"/>
    <property type="match status" value="1"/>
</dbReference>
<protein>
    <submittedName>
        <fullName evidence="3">IS110 family transposase</fullName>
    </submittedName>
</protein>
<dbReference type="InterPro" id="IPR003346">
    <property type="entry name" value="Transposase_20"/>
</dbReference>
<dbReference type="EMBL" id="CP059732">
    <property type="protein sequence ID" value="QMW03894.1"/>
    <property type="molecule type" value="Genomic_DNA"/>
</dbReference>
<accession>A0A7G5GYF2</accession>
<dbReference type="Pfam" id="PF01548">
    <property type="entry name" value="DEDD_Tnp_IS110"/>
    <property type="match status" value="1"/>
</dbReference>
<dbReference type="NCBIfam" id="NF033542">
    <property type="entry name" value="transpos_IS110"/>
    <property type="match status" value="1"/>
</dbReference>
<evidence type="ECO:0000313" key="3">
    <source>
        <dbReference type="EMBL" id="QMW03894.1"/>
    </source>
</evidence>
<name>A0A7G5GYF2_9BACT</name>
<feature type="domain" description="Transposase IS116/IS110/IS902 C-terminal" evidence="2">
    <location>
        <begin position="298"/>
        <end position="355"/>
    </location>
</feature>
<keyword evidence="4" id="KW-1185">Reference proteome</keyword>
<dbReference type="GO" id="GO:0006313">
    <property type="term" value="P:DNA transposition"/>
    <property type="evidence" value="ECO:0007669"/>
    <property type="project" value="InterPro"/>
</dbReference>
<dbReference type="KEGG" id="sfol:H3H32_02755"/>
<organism evidence="3 4">
    <name type="scientific">Spirosoma foliorum</name>
    <dbReference type="NCBI Taxonomy" id="2710596"/>
    <lineage>
        <taxon>Bacteria</taxon>
        <taxon>Pseudomonadati</taxon>
        <taxon>Bacteroidota</taxon>
        <taxon>Cytophagia</taxon>
        <taxon>Cytophagales</taxon>
        <taxon>Cytophagaceae</taxon>
        <taxon>Spirosoma</taxon>
    </lineage>
</organism>
<proteinExistence type="predicted"/>
<dbReference type="Pfam" id="PF02371">
    <property type="entry name" value="Transposase_20"/>
    <property type="match status" value="1"/>
</dbReference>
<sequence length="459" mass="50925">MKKQEIPNYHAMPIVHQQVAGIDIGSQFHVVAVGDDPKTDVKQFGVSTSELFRLARWLTDNHVQHVALEATGGYEKPLVNVLQVAGFEVLVTAGANTKNYRRFKSDTSDAIHIRTLHSLGLLPPIFLPDEFATTIWPLVRMRRGLIDNASSYIRQIQKALRAGNVRLDTVLTDTTSVSGLRVIAAICEGEEDPVKLAALVDAGCKKKPTEIIELLQGNWNEVMRFEVHSCYRIYKTLQTEMADLDKKLDEHFVQYTQKLALPAKTEDPTKGRQKLRISKNTPRIPIEVYAHKLLSVDLSNIPGFGRDALLGFLGEVGEAVSRFHSAKAFAKWLGFTPNNKSSGGKVLSKKTLKNKSGLPNTFRMVANSIGNMKKANPLTAFFQRIAYKAGRIKAVTATGRKVAVLVYKMLTTGEAYDPGKLVRDADQFRLQQIRLMKKKIVKFGITGTDLGLFANLGAI</sequence>
<gene>
    <name evidence="3" type="ORF">H3H32_02755</name>
</gene>